<proteinExistence type="predicted"/>
<dbReference type="Proteomes" id="UP000177080">
    <property type="component" value="Unassembled WGS sequence"/>
</dbReference>
<protein>
    <recommendedName>
        <fullName evidence="3">Pacifastin domain-containing protein</fullName>
    </recommendedName>
</protein>
<evidence type="ECO:0000313" key="1">
    <source>
        <dbReference type="EMBL" id="OGD03279.1"/>
    </source>
</evidence>
<gene>
    <name evidence="1" type="ORF">A2989_00410</name>
</gene>
<reference evidence="1 2" key="1">
    <citation type="journal article" date="2016" name="Nat. Commun.">
        <title>Thousands of microbial genomes shed light on interconnected biogeochemical processes in an aquifer system.</title>
        <authorList>
            <person name="Anantharaman K."/>
            <person name="Brown C.T."/>
            <person name="Hug L.A."/>
            <person name="Sharon I."/>
            <person name="Castelle C.J."/>
            <person name="Probst A.J."/>
            <person name="Thomas B.C."/>
            <person name="Singh A."/>
            <person name="Wilkins M.J."/>
            <person name="Karaoz U."/>
            <person name="Brodie E.L."/>
            <person name="Williams K.H."/>
            <person name="Hubbard S.S."/>
            <person name="Banfield J.F."/>
        </authorList>
    </citation>
    <scope>NUCLEOTIDE SEQUENCE [LARGE SCALE GENOMIC DNA]</scope>
</reference>
<accession>A0A1F4ZA52</accession>
<sequence length="123" mass="13578">MRLRLLLMLLLISGLAILFAPIPLILQESAQCMPCELNLSPSQCPRCPQKGDIEWKPSLALIIWGRLTRTYQEGEMERSPTTGKKDCNYNGVDYKDGEGFGADDGCNVCSCDDGFVKCTLIAC</sequence>
<dbReference type="SUPFAM" id="SSF57603">
    <property type="entry name" value="FnI-like domain"/>
    <property type="match status" value="1"/>
</dbReference>
<dbReference type="STRING" id="1797259.A2989_00410"/>
<name>A0A1F4ZA52_9BACT</name>
<evidence type="ECO:0000313" key="2">
    <source>
        <dbReference type="Proteomes" id="UP000177080"/>
    </source>
</evidence>
<dbReference type="AlphaFoldDB" id="A0A1F4ZA52"/>
<comment type="caution">
    <text evidence="1">The sequence shown here is derived from an EMBL/GenBank/DDBJ whole genome shotgun (WGS) entry which is preliminary data.</text>
</comment>
<dbReference type="Gene3D" id="2.10.70.10">
    <property type="entry name" value="Complement Module, domain 1"/>
    <property type="match status" value="1"/>
</dbReference>
<evidence type="ECO:0008006" key="3">
    <source>
        <dbReference type="Google" id="ProtNLM"/>
    </source>
</evidence>
<dbReference type="EMBL" id="MEXN01000007">
    <property type="protein sequence ID" value="OGD03279.1"/>
    <property type="molecule type" value="Genomic_DNA"/>
</dbReference>
<organism evidence="1 2">
    <name type="scientific">Candidatus Amesbacteria bacterium RIFCSPLOWO2_01_FULL_48_25</name>
    <dbReference type="NCBI Taxonomy" id="1797259"/>
    <lineage>
        <taxon>Bacteria</taxon>
        <taxon>Candidatus Amesiibacteriota</taxon>
    </lineage>
</organism>